<organism evidence="9 10">
    <name type="scientific">Pigmentiphaga aceris</name>
    <dbReference type="NCBI Taxonomy" id="1940612"/>
    <lineage>
        <taxon>Bacteria</taxon>
        <taxon>Pseudomonadati</taxon>
        <taxon>Pseudomonadota</taxon>
        <taxon>Betaproteobacteria</taxon>
        <taxon>Burkholderiales</taxon>
        <taxon>Alcaligenaceae</taxon>
        <taxon>Pigmentiphaga</taxon>
    </lineage>
</organism>
<feature type="binding site" evidence="7">
    <location>
        <begin position="307"/>
        <end position="311"/>
    </location>
    <ligand>
        <name>FMN</name>
        <dbReference type="ChEBI" id="CHEBI:58210"/>
    </ligand>
</feature>
<keyword evidence="4" id="KW-0560">Oxidoreductase</keyword>
<feature type="binding site" evidence="7">
    <location>
        <position position="127"/>
    </location>
    <ligand>
        <name>FMN</name>
        <dbReference type="ChEBI" id="CHEBI:58210"/>
    </ligand>
</feature>
<keyword evidence="10" id="KW-1185">Reference proteome</keyword>
<dbReference type="InterPro" id="IPR012133">
    <property type="entry name" value="Alpha-hydoxy_acid_DH_FMN"/>
</dbReference>
<evidence type="ECO:0000256" key="4">
    <source>
        <dbReference type="ARBA" id="ARBA00023002"/>
    </source>
</evidence>
<comment type="similarity">
    <text evidence="5">Belongs to the FMN-dependent alpha-hydroxy acid dehydrogenase family.</text>
</comment>
<dbReference type="GO" id="GO:0005886">
    <property type="term" value="C:plasma membrane"/>
    <property type="evidence" value="ECO:0007669"/>
    <property type="project" value="TreeGrafter"/>
</dbReference>
<reference evidence="9 10" key="1">
    <citation type="submission" date="2019-08" db="EMBL/GenBank/DDBJ databases">
        <title>Amphibian skin-associated Pigmentiphaga: genome sequence and occurrence across geography and hosts.</title>
        <authorList>
            <person name="Bletz M.C."/>
            <person name="Bunk B."/>
            <person name="Sproeer C."/>
            <person name="Biwer P."/>
            <person name="Reiter S."/>
            <person name="Rabemananjara F.C.E."/>
            <person name="Schulz S."/>
            <person name="Overmann J."/>
            <person name="Vences M."/>
        </authorList>
    </citation>
    <scope>NUCLEOTIDE SEQUENCE [LARGE SCALE GENOMIC DNA]</scope>
    <source>
        <strain evidence="9 10">Mada1488</strain>
    </source>
</reference>
<evidence type="ECO:0000313" key="10">
    <source>
        <dbReference type="Proteomes" id="UP000325161"/>
    </source>
</evidence>
<dbReference type="Pfam" id="PF01070">
    <property type="entry name" value="FMN_dh"/>
    <property type="match status" value="1"/>
</dbReference>
<dbReference type="EMBL" id="CP043046">
    <property type="protein sequence ID" value="QEI04747.1"/>
    <property type="molecule type" value="Genomic_DNA"/>
</dbReference>
<dbReference type="KEGG" id="pacr:FXN63_01975"/>
<feature type="binding site" evidence="7">
    <location>
        <position position="105"/>
    </location>
    <ligand>
        <name>FMN</name>
        <dbReference type="ChEBI" id="CHEBI:58210"/>
    </ligand>
</feature>
<gene>
    <name evidence="9" type="ORF">FXN63_01975</name>
</gene>
<dbReference type="PANTHER" id="PTHR10578:SF107">
    <property type="entry name" value="2-HYDROXYACID OXIDASE 1"/>
    <property type="match status" value="1"/>
</dbReference>
<feature type="binding site" evidence="7">
    <location>
        <position position="23"/>
    </location>
    <ligand>
        <name>glyoxylate</name>
        <dbReference type="ChEBI" id="CHEBI:36655"/>
    </ligand>
</feature>
<evidence type="ECO:0000256" key="5">
    <source>
        <dbReference type="ARBA" id="ARBA00024042"/>
    </source>
</evidence>
<dbReference type="Proteomes" id="UP000325161">
    <property type="component" value="Chromosome"/>
</dbReference>
<feature type="binding site" evidence="7">
    <location>
        <position position="155"/>
    </location>
    <ligand>
        <name>FMN</name>
        <dbReference type="ChEBI" id="CHEBI:58210"/>
    </ligand>
</feature>
<dbReference type="SUPFAM" id="SSF51395">
    <property type="entry name" value="FMN-linked oxidoreductases"/>
    <property type="match status" value="1"/>
</dbReference>
<accession>A0A5C0AWP9</accession>
<dbReference type="AlphaFoldDB" id="A0A5C0AWP9"/>
<evidence type="ECO:0000256" key="3">
    <source>
        <dbReference type="ARBA" id="ARBA00022643"/>
    </source>
</evidence>
<dbReference type="InterPro" id="IPR000262">
    <property type="entry name" value="FMN-dep_DH"/>
</dbReference>
<dbReference type="GO" id="GO:0009060">
    <property type="term" value="P:aerobic respiration"/>
    <property type="evidence" value="ECO:0007669"/>
    <property type="project" value="TreeGrafter"/>
</dbReference>
<evidence type="ECO:0000256" key="1">
    <source>
        <dbReference type="ARBA" id="ARBA00001917"/>
    </source>
</evidence>
<protein>
    <submittedName>
        <fullName evidence="9">Alpha-hydroxy-acid oxidizing protein</fullName>
    </submittedName>
</protein>
<evidence type="ECO:0000256" key="2">
    <source>
        <dbReference type="ARBA" id="ARBA00022630"/>
    </source>
</evidence>
<feature type="binding site" evidence="7">
    <location>
        <position position="129"/>
    </location>
    <ligand>
        <name>glyoxylate</name>
        <dbReference type="ChEBI" id="CHEBI:36655"/>
    </ligand>
</feature>
<evidence type="ECO:0000256" key="7">
    <source>
        <dbReference type="PIRSR" id="PIRSR000138-2"/>
    </source>
</evidence>
<proteinExistence type="inferred from homology"/>
<feature type="binding site" evidence="7">
    <location>
        <position position="251"/>
    </location>
    <ligand>
        <name>FMN</name>
        <dbReference type="ChEBI" id="CHEBI:58210"/>
    </ligand>
</feature>
<evidence type="ECO:0000259" key="8">
    <source>
        <dbReference type="PROSITE" id="PS51349"/>
    </source>
</evidence>
<dbReference type="InterPro" id="IPR037396">
    <property type="entry name" value="FMN_HAD"/>
</dbReference>
<feature type="active site" description="Proton acceptor" evidence="6">
    <location>
        <position position="275"/>
    </location>
</feature>
<feature type="domain" description="FMN hydroxy acid dehydrogenase" evidence="8">
    <location>
        <begin position="1"/>
        <end position="381"/>
    </location>
</feature>
<dbReference type="GO" id="GO:0010181">
    <property type="term" value="F:FMN binding"/>
    <property type="evidence" value="ECO:0007669"/>
    <property type="project" value="InterPro"/>
</dbReference>
<dbReference type="InterPro" id="IPR013785">
    <property type="entry name" value="Aldolase_TIM"/>
</dbReference>
<keyword evidence="2 7" id="KW-0285">Flavoprotein</keyword>
<feature type="binding site" evidence="7">
    <location>
        <position position="275"/>
    </location>
    <ligand>
        <name>glyoxylate</name>
        <dbReference type="ChEBI" id="CHEBI:36655"/>
    </ligand>
</feature>
<dbReference type="PROSITE" id="PS51349">
    <property type="entry name" value="FMN_HYDROXY_ACID_DH_2"/>
    <property type="match status" value="1"/>
</dbReference>
<dbReference type="Gene3D" id="3.20.20.70">
    <property type="entry name" value="Aldolase class I"/>
    <property type="match status" value="1"/>
</dbReference>
<feature type="binding site" evidence="7">
    <location>
        <position position="164"/>
    </location>
    <ligand>
        <name>glyoxylate</name>
        <dbReference type="ChEBI" id="CHEBI:36655"/>
    </ligand>
</feature>
<feature type="binding site" evidence="7">
    <location>
        <begin position="330"/>
        <end position="331"/>
    </location>
    <ligand>
        <name>FMN</name>
        <dbReference type="ChEBI" id="CHEBI:58210"/>
    </ligand>
</feature>
<evidence type="ECO:0000256" key="6">
    <source>
        <dbReference type="PIRSR" id="PIRSR000138-1"/>
    </source>
</evidence>
<dbReference type="FunFam" id="3.20.20.70:FF:000029">
    <property type="entry name" value="L-lactate dehydrogenase"/>
    <property type="match status" value="1"/>
</dbReference>
<dbReference type="PROSITE" id="PS00557">
    <property type="entry name" value="FMN_HYDROXY_ACID_DH_1"/>
    <property type="match status" value="1"/>
</dbReference>
<feature type="binding site" evidence="7">
    <location>
        <position position="278"/>
    </location>
    <ligand>
        <name>glyoxylate</name>
        <dbReference type="ChEBI" id="CHEBI:36655"/>
    </ligand>
</feature>
<dbReference type="OrthoDB" id="8717062at2"/>
<dbReference type="PIRSF" id="PIRSF000138">
    <property type="entry name" value="Al-hdrx_acd_dh"/>
    <property type="match status" value="1"/>
</dbReference>
<dbReference type="RefSeq" id="WP_148812349.1">
    <property type="nucleotide sequence ID" value="NZ_CP043046.1"/>
</dbReference>
<feature type="binding site" evidence="7">
    <location>
        <position position="273"/>
    </location>
    <ligand>
        <name>FMN</name>
        <dbReference type="ChEBI" id="CHEBI:58210"/>
    </ligand>
</feature>
<dbReference type="PANTHER" id="PTHR10578">
    <property type="entry name" value="S -2-HYDROXY-ACID OXIDASE-RELATED"/>
    <property type="match status" value="1"/>
</dbReference>
<name>A0A5C0AWP9_9BURK</name>
<sequence length="400" mass="42849">MRASVVDYRDAARAYLPRFAWGYLEGGAEDWRSMQRNRDAYAALSFLPRVLIDVSAVDTVVNVAGSSLAFPAIVGPTGLNGLYRHRAEETLARAATAAGLPFVLSTASNSLMEDVRNAAPTGDLWLQLYVQQDRRIAESMMARAQACGMHTLLLTVDTPVTGKRDHYARTGFTLPLKWTPRLLWDVISHPRWLMAVGRHGVPQLANLARSAGVSENIEAQAAAMSRQMDTRLAWSDLAWVRKHWKGRVLVKGVQRVADAELAKQHGADGVVLSNHGGRQLDGALSPLEILAQTVDSVGHKHFDVIIDGGVRRGSDIAKAVSLGASAVLLGRAPLYGLAADGESGPADVLTILRAEFDTCLRLLGCPRAAELDASYLAPLTGAGPFCGPFGSASTPPSTAL</sequence>
<dbReference type="GO" id="GO:0004459">
    <property type="term" value="F:L-lactate dehydrogenase (NAD+) activity"/>
    <property type="evidence" value="ECO:0007669"/>
    <property type="project" value="TreeGrafter"/>
</dbReference>
<comment type="cofactor">
    <cofactor evidence="1">
        <name>FMN</name>
        <dbReference type="ChEBI" id="CHEBI:58210"/>
    </cofactor>
</comment>
<evidence type="ECO:0000313" key="9">
    <source>
        <dbReference type="EMBL" id="QEI04747.1"/>
    </source>
</evidence>
<feature type="binding site" evidence="7">
    <location>
        <begin position="76"/>
        <end position="78"/>
    </location>
    <ligand>
        <name>FMN</name>
        <dbReference type="ChEBI" id="CHEBI:58210"/>
    </ligand>
</feature>
<keyword evidence="3 7" id="KW-0288">FMN</keyword>
<dbReference type="InterPro" id="IPR008259">
    <property type="entry name" value="FMN_hydac_DH_AS"/>
</dbReference>